<organism evidence="1 2">
    <name type="scientific">Paraglomus occultum</name>
    <dbReference type="NCBI Taxonomy" id="144539"/>
    <lineage>
        <taxon>Eukaryota</taxon>
        <taxon>Fungi</taxon>
        <taxon>Fungi incertae sedis</taxon>
        <taxon>Mucoromycota</taxon>
        <taxon>Glomeromycotina</taxon>
        <taxon>Glomeromycetes</taxon>
        <taxon>Paraglomerales</taxon>
        <taxon>Paraglomeraceae</taxon>
        <taxon>Paraglomus</taxon>
    </lineage>
</organism>
<proteinExistence type="predicted"/>
<keyword evidence="2" id="KW-1185">Reference proteome</keyword>
<dbReference type="EMBL" id="CAJVPJ010004054">
    <property type="protein sequence ID" value="CAG8647911.1"/>
    <property type="molecule type" value="Genomic_DNA"/>
</dbReference>
<evidence type="ECO:0000313" key="1">
    <source>
        <dbReference type="EMBL" id="CAG8647911.1"/>
    </source>
</evidence>
<comment type="caution">
    <text evidence="1">The sequence shown here is derived from an EMBL/GenBank/DDBJ whole genome shotgun (WGS) entry which is preliminary data.</text>
</comment>
<dbReference type="Proteomes" id="UP000789572">
    <property type="component" value="Unassembled WGS sequence"/>
</dbReference>
<accession>A0A9N9DUK6</accession>
<reference evidence="1" key="1">
    <citation type="submission" date="2021-06" db="EMBL/GenBank/DDBJ databases">
        <authorList>
            <person name="Kallberg Y."/>
            <person name="Tangrot J."/>
            <person name="Rosling A."/>
        </authorList>
    </citation>
    <scope>NUCLEOTIDE SEQUENCE</scope>
    <source>
        <strain evidence="1">IA702</strain>
    </source>
</reference>
<dbReference type="OrthoDB" id="2324364at2759"/>
<sequence length="122" mass="14121">MSEESKKRKLQEIEETCTSFRKSHFLRKHIRIDKILELMKILAAKDCNQVVESDKVLSALFDSFATGNVLLWDFSALENDDVDSLLHLENKGPLVFEDSVKVVPSQHFLATLTKLQRRWNMS</sequence>
<gene>
    <name evidence="1" type="ORF">POCULU_LOCUS9788</name>
</gene>
<evidence type="ECO:0000313" key="2">
    <source>
        <dbReference type="Proteomes" id="UP000789572"/>
    </source>
</evidence>
<feature type="non-terminal residue" evidence="1">
    <location>
        <position position="122"/>
    </location>
</feature>
<protein>
    <submittedName>
        <fullName evidence="1">4109_t:CDS:1</fullName>
    </submittedName>
</protein>
<dbReference type="AlphaFoldDB" id="A0A9N9DUK6"/>
<name>A0A9N9DUK6_9GLOM</name>